<feature type="signal peptide" evidence="2">
    <location>
        <begin position="1"/>
        <end position="21"/>
    </location>
</feature>
<feature type="compositionally biased region" description="Low complexity" evidence="1">
    <location>
        <begin position="64"/>
        <end position="81"/>
    </location>
</feature>
<keyword evidence="2" id="KW-0732">Signal</keyword>
<organism evidence="3 4">
    <name type="scientific">Gulo gulo</name>
    <name type="common">Wolverine</name>
    <name type="synonym">Gluton</name>
    <dbReference type="NCBI Taxonomy" id="48420"/>
    <lineage>
        <taxon>Eukaryota</taxon>
        <taxon>Metazoa</taxon>
        <taxon>Chordata</taxon>
        <taxon>Craniata</taxon>
        <taxon>Vertebrata</taxon>
        <taxon>Euteleostomi</taxon>
        <taxon>Mammalia</taxon>
        <taxon>Eutheria</taxon>
        <taxon>Laurasiatheria</taxon>
        <taxon>Carnivora</taxon>
        <taxon>Caniformia</taxon>
        <taxon>Musteloidea</taxon>
        <taxon>Mustelidae</taxon>
        <taxon>Guloninae</taxon>
        <taxon>Gulo</taxon>
    </lineage>
</organism>
<evidence type="ECO:0000313" key="4">
    <source>
        <dbReference type="Proteomes" id="UP000269945"/>
    </source>
</evidence>
<dbReference type="AlphaFoldDB" id="A0A9X9Q5T7"/>
<accession>A0A9X9Q5T7</accession>
<proteinExistence type="predicted"/>
<evidence type="ECO:0000256" key="1">
    <source>
        <dbReference type="SAM" id="MobiDB-lite"/>
    </source>
</evidence>
<name>A0A9X9Q5T7_GULGU</name>
<feature type="region of interest" description="Disordered" evidence="1">
    <location>
        <begin position="18"/>
        <end position="104"/>
    </location>
</feature>
<keyword evidence="4" id="KW-1185">Reference proteome</keyword>
<protein>
    <submittedName>
        <fullName evidence="3">Uncharacterized protein</fullName>
    </submittedName>
</protein>
<reference evidence="3 4" key="1">
    <citation type="submission" date="2018-10" db="EMBL/GenBank/DDBJ databases">
        <authorList>
            <person name="Ekblom R."/>
            <person name="Jareborg N."/>
        </authorList>
    </citation>
    <scope>NUCLEOTIDE SEQUENCE [LARGE SCALE GENOMIC DNA]</scope>
    <source>
        <tissue evidence="3">Muscle</tissue>
    </source>
</reference>
<sequence length="104" mass="10641">MPRASLTAVILGSLSLWGAHPGPQWAPAGFPLPTGPRPGPRPWPAPQPDRPRPQQASGIRLLRGAGDPQPQGSAAQPAGPAVHLGFSGQRPAGGNPGQRGQESE</sequence>
<evidence type="ECO:0000313" key="3">
    <source>
        <dbReference type="EMBL" id="VCX31058.1"/>
    </source>
</evidence>
<gene>
    <name evidence="3" type="ORF">BN2614_LOCUS5</name>
</gene>
<feature type="compositionally biased region" description="Pro residues" evidence="1">
    <location>
        <begin position="33"/>
        <end position="48"/>
    </location>
</feature>
<feature type="non-terminal residue" evidence="3">
    <location>
        <position position="104"/>
    </location>
</feature>
<dbReference type="EMBL" id="CYRY02040156">
    <property type="protein sequence ID" value="VCX31058.1"/>
    <property type="molecule type" value="Genomic_DNA"/>
</dbReference>
<feature type="chain" id="PRO_5040923468" evidence="2">
    <location>
        <begin position="22"/>
        <end position="104"/>
    </location>
</feature>
<comment type="caution">
    <text evidence="3">The sequence shown here is derived from an EMBL/GenBank/DDBJ whole genome shotgun (WGS) entry which is preliminary data.</text>
</comment>
<dbReference type="Proteomes" id="UP000269945">
    <property type="component" value="Unassembled WGS sequence"/>
</dbReference>
<evidence type="ECO:0000256" key="2">
    <source>
        <dbReference type="SAM" id="SignalP"/>
    </source>
</evidence>